<evidence type="ECO:0000259" key="2">
    <source>
        <dbReference type="Pfam" id="PF18164"/>
    </source>
</evidence>
<dbReference type="AlphaFoldDB" id="A0A4Q7X6S7"/>
<reference evidence="3 4" key="1">
    <citation type="journal article" date="2015" name="Stand. Genomic Sci.">
        <title>Genomic Encyclopedia of Bacterial and Archaeal Type Strains, Phase III: the genomes of soil and plant-associated and newly described type strains.</title>
        <authorList>
            <person name="Whitman W.B."/>
            <person name="Woyke T."/>
            <person name="Klenk H.P."/>
            <person name="Zhou Y."/>
            <person name="Lilburn T.G."/>
            <person name="Beck B.J."/>
            <person name="De Vos P."/>
            <person name="Vandamme P."/>
            <person name="Eisen J.A."/>
            <person name="Garrity G."/>
            <person name="Hugenholtz P."/>
            <person name="Kyrpides N.C."/>
        </authorList>
    </citation>
    <scope>NUCLEOTIDE SEQUENCE [LARGE SCALE GENOMIC DNA]</scope>
    <source>
        <strain evidence="3 4">VKM Ac-2540</strain>
    </source>
</reference>
<keyword evidence="4" id="KW-1185">Reference proteome</keyword>
<feature type="domain" description="GNAT-like C-terminal" evidence="2">
    <location>
        <begin position="189"/>
        <end position="345"/>
    </location>
</feature>
<dbReference type="InterPro" id="IPR041273">
    <property type="entry name" value="NAT_N"/>
</dbReference>
<dbReference type="InterPro" id="IPR041644">
    <property type="entry name" value="GNAT_C"/>
</dbReference>
<dbReference type="Pfam" id="PF18082">
    <property type="entry name" value="NAT_N"/>
    <property type="match status" value="1"/>
</dbReference>
<accession>A0A4Q7X6S7</accession>
<organism evidence="3 4">
    <name type="scientific">Kribbella rubisoli</name>
    <dbReference type="NCBI Taxonomy" id="3075929"/>
    <lineage>
        <taxon>Bacteria</taxon>
        <taxon>Bacillati</taxon>
        <taxon>Actinomycetota</taxon>
        <taxon>Actinomycetes</taxon>
        <taxon>Propionibacteriales</taxon>
        <taxon>Kribbellaceae</taxon>
        <taxon>Kribbella</taxon>
    </lineage>
</organism>
<evidence type="ECO:0008006" key="5">
    <source>
        <dbReference type="Google" id="ProtNLM"/>
    </source>
</evidence>
<protein>
    <recommendedName>
        <fullName evidence="5">Acyltransferase</fullName>
    </recommendedName>
</protein>
<name>A0A4Q7X6S7_9ACTN</name>
<evidence type="ECO:0000313" key="4">
    <source>
        <dbReference type="Proteomes" id="UP000292027"/>
    </source>
</evidence>
<dbReference type="Gene3D" id="3.40.630.120">
    <property type="match status" value="1"/>
</dbReference>
<proteinExistence type="predicted"/>
<dbReference type="Proteomes" id="UP000292027">
    <property type="component" value="Unassembled WGS sequence"/>
</dbReference>
<sequence length="350" mass="38630">MRVVGLVGVGSGGGWQELGAAEVGRRLGLAAGVVERLSSVCGVGGPEVVLPSDEGVGRLCGRLGIERVDRDSLLDARPDAVRQPELWWVLSCSYRLLLAQMGQRRRGNPAWAALPDETGSVGRHLFVWAFLAVVPHVRDYHATIGLSDDESWDSLLALGEELALSRRLTGRAGLDATWGLPMVFTGVGFRLGRLAFEREPRRTDGDANDFLRAGESALNTHVPASGEPLSEAACDASFGRAAEVVEQFAEKVVGFACHSWLMDTQLAEYLPASSNIMRFQRRFSRFGERVEADWAPLEHVFHRRYDGPRVPASLLDELPQRTTLERAIVSHLRRDGHWYNQTGWIRIVAR</sequence>
<dbReference type="Pfam" id="PF18164">
    <property type="entry name" value="GNAT_C"/>
    <property type="match status" value="1"/>
</dbReference>
<evidence type="ECO:0000313" key="3">
    <source>
        <dbReference type="EMBL" id="RZU18787.1"/>
    </source>
</evidence>
<comment type="caution">
    <text evidence="3">The sequence shown here is derived from an EMBL/GenBank/DDBJ whole genome shotgun (WGS) entry which is preliminary data.</text>
</comment>
<feature type="domain" description="N-acyltransferase N-terminal" evidence="1">
    <location>
        <begin position="58"/>
        <end position="181"/>
    </location>
</feature>
<dbReference type="EMBL" id="SHKR01000011">
    <property type="protein sequence ID" value="RZU18787.1"/>
    <property type="molecule type" value="Genomic_DNA"/>
</dbReference>
<gene>
    <name evidence="3" type="ORF">EV645_0986</name>
</gene>
<evidence type="ECO:0000259" key="1">
    <source>
        <dbReference type="Pfam" id="PF18082"/>
    </source>
</evidence>